<evidence type="ECO:0000313" key="3">
    <source>
        <dbReference type="Proteomes" id="UP001597053"/>
    </source>
</evidence>
<reference evidence="3" key="1">
    <citation type="journal article" date="2019" name="Int. J. Syst. Evol. Microbiol.">
        <title>The Global Catalogue of Microorganisms (GCM) 10K type strain sequencing project: providing services to taxonomists for standard genome sequencing and annotation.</title>
        <authorList>
            <consortium name="The Broad Institute Genomics Platform"/>
            <consortium name="The Broad Institute Genome Sequencing Center for Infectious Disease"/>
            <person name="Wu L."/>
            <person name="Ma J."/>
        </authorList>
    </citation>
    <scope>NUCLEOTIDE SEQUENCE [LARGE SCALE GENOMIC DNA]</scope>
    <source>
        <strain evidence="3">JCM 32148</strain>
    </source>
</reference>
<dbReference type="EMBL" id="JBHTHM010002142">
    <property type="protein sequence ID" value="MFD0787637.1"/>
    <property type="molecule type" value="Genomic_DNA"/>
</dbReference>
<sequence>AEALGAVAGGVLMSLWGGPRRRRMIGVLVANLGTAIGCVLIGLDASLVMICVGVFWLATAMTTAQSIYATIVQVKVPQRFHGRVFSLNQTISWSTLPIGFALLAPAATGLFEPMFAPGGALAGSVGAVIGTGPGRGIAFAYVCFGAALVLITLGGFAIRLLRRFDLEVEDSLPDDLVGAQERERRIAARAAEREEKALVAA</sequence>
<keyword evidence="1" id="KW-1133">Transmembrane helix</keyword>
<evidence type="ECO:0000313" key="2">
    <source>
        <dbReference type="EMBL" id="MFD0787637.1"/>
    </source>
</evidence>
<name>A0ABW3A9T8_9ACTN</name>
<feature type="transmembrane region" description="Helical" evidence="1">
    <location>
        <begin position="138"/>
        <end position="161"/>
    </location>
</feature>
<feature type="transmembrane region" description="Helical" evidence="1">
    <location>
        <begin position="24"/>
        <end position="43"/>
    </location>
</feature>
<organism evidence="2 3">
    <name type="scientific">Micromonospora azadirachtae</name>
    <dbReference type="NCBI Taxonomy" id="1970735"/>
    <lineage>
        <taxon>Bacteria</taxon>
        <taxon>Bacillati</taxon>
        <taxon>Actinomycetota</taxon>
        <taxon>Actinomycetes</taxon>
        <taxon>Micromonosporales</taxon>
        <taxon>Micromonosporaceae</taxon>
        <taxon>Micromonospora</taxon>
    </lineage>
</organism>
<feature type="non-terminal residue" evidence="2">
    <location>
        <position position="1"/>
    </location>
</feature>
<gene>
    <name evidence="2" type="ORF">ACFQZ8_27350</name>
</gene>
<comment type="caution">
    <text evidence="2">The sequence shown here is derived from an EMBL/GenBank/DDBJ whole genome shotgun (WGS) entry which is preliminary data.</text>
</comment>
<dbReference type="Proteomes" id="UP001597053">
    <property type="component" value="Unassembled WGS sequence"/>
</dbReference>
<protein>
    <submittedName>
        <fullName evidence="2">Non-ribosomal peptide synthetase</fullName>
    </submittedName>
</protein>
<keyword evidence="1" id="KW-0812">Transmembrane</keyword>
<keyword evidence="1" id="KW-0472">Membrane</keyword>
<accession>A0ABW3A9T8</accession>
<dbReference type="InterPro" id="IPR036259">
    <property type="entry name" value="MFS_trans_sf"/>
</dbReference>
<feature type="transmembrane region" description="Helical" evidence="1">
    <location>
        <begin position="91"/>
        <end position="111"/>
    </location>
</feature>
<dbReference type="SUPFAM" id="SSF103473">
    <property type="entry name" value="MFS general substrate transporter"/>
    <property type="match status" value="1"/>
</dbReference>
<feature type="transmembrane region" description="Helical" evidence="1">
    <location>
        <begin position="49"/>
        <end position="71"/>
    </location>
</feature>
<evidence type="ECO:0000256" key="1">
    <source>
        <dbReference type="SAM" id="Phobius"/>
    </source>
</evidence>
<keyword evidence="3" id="KW-1185">Reference proteome</keyword>
<proteinExistence type="predicted"/>